<organism evidence="2 3">
    <name type="scientific">Nitrincola tibetensis</name>
    <dbReference type="NCBI Taxonomy" id="2219697"/>
    <lineage>
        <taxon>Bacteria</taxon>
        <taxon>Pseudomonadati</taxon>
        <taxon>Pseudomonadota</taxon>
        <taxon>Gammaproteobacteria</taxon>
        <taxon>Oceanospirillales</taxon>
        <taxon>Oceanospirillaceae</taxon>
        <taxon>Nitrincola</taxon>
    </lineage>
</organism>
<evidence type="ECO:0000313" key="3">
    <source>
        <dbReference type="Proteomes" id="UP000250744"/>
    </source>
</evidence>
<evidence type="ECO:0000313" key="2">
    <source>
        <dbReference type="EMBL" id="RAU16653.1"/>
    </source>
</evidence>
<feature type="compositionally biased region" description="Low complexity" evidence="1">
    <location>
        <begin position="14"/>
        <end position="26"/>
    </location>
</feature>
<feature type="compositionally biased region" description="Low complexity" evidence="1">
    <location>
        <begin position="33"/>
        <end position="44"/>
    </location>
</feature>
<accession>A0A364NHW5</accession>
<dbReference type="PANTHER" id="PTHR37166:SF1">
    <property type="entry name" value="PROTEIN FLAG"/>
    <property type="match status" value="1"/>
</dbReference>
<keyword evidence="3" id="KW-1185">Reference proteome</keyword>
<dbReference type="RefSeq" id="WP_112160517.1">
    <property type="nucleotide sequence ID" value="NZ_QKRX01000019.1"/>
</dbReference>
<dbReference type="Gene3D" id="3.30.160.170">
    <property type="entry name" value="FlaG-like"/>
    <property type="match status" value="1"/>
</dbReference>
<comment type="caution">
    <text evidence="2">The sequence shown here is derived from an EMBL/GenBank/DDBJ whole genome shotgun (WGS) entry which is preliminary data.</text>
</comment>
<dbReference type="SUPFAM" id="SSF160214">
    <property type="entry name" value="FlaG-like"/>
    <property type="match status" value="1"/>
</dbReference>
<sequence>MSIESMNAAAIAPSASQSRADSVSSRGEPNEVSSAKSSEPSNSSQVNAPASEEPKVLSIEKLEEAIDKLNDMMRDGQRSLSFSVDDSAEKVVVRVVDVQTSEVIRQIPTEETLKFAEYLEGMVGLLFNDKA</sequence>
<evidence type="ECO:0008006" key="4">
    <source>
        <dbReference type="Google" id="ProtNLM"/>
    </source>
</evidence>
<dbReference type="PANTHER" id="PTHR37166">
    <property type="entry name" value="PROTEIN FLAG"/>
    <property type="match status" value="1"/>
</dbReference>
<gene>
    <name evidence="2" type="ORF">DN062_17120</name>
</gene>
<dbReference type="Pfam" id="PF03646">
    <property type="entry name" value="FlaG"/>
    <property type="match status" value="1"/>
</dbReference>
<dbReference type="InterPro" id="IPR035924">
    <property type="entry name" value="FlaG-like_sf"/>
</dbReference>
<proteinExistence type="predicted"/>
<dbReference type="EMBL" id="QKRX01000019">
    <property type="protein sequence ID" value="RAU16653.1"/>
    <property type="molecule type" value="Genomic_DNA"/>
</dbReference>
<protein>
    <recommendedName>
        <fullName evidence="4">Flagellar biosynthesis protein FlaG</fullName>
    </recommendedName>
</protein>
<feature type="region of interest" description="Disordered" evidence="1">
    <location>
        <begin position="1"/>
        <end position="57"/>
    </location>
</feature>
<dbReference type="OrthoDB" id="5741693at2"/>
<evidence type="ECO:0000256" key="1">
    <source>
        <dbReference type="SAM" id="MobiDB-lite"/>
    </source>
</evidence>
<dbReference type="Proteomes" id="UP000250744">
    <property type="component" value="Unassembled WGS sequence"/>
</dbReference>
<name>A0A364NHW5_9GAMM</name>
<dbReference type="InterPro" id="IPR005186">
    <property type="entry name" value="FlaG"/>
</dbReference>
<reference evidence="2 3" key="1">
    <citation type="submission" date="2018-06" db="EMBL/GenBank/DDBJ databases">
        <title>Nitrincola tibetense sp. nov., isolated from Lake XuguoCo on Tibetan Plateau.</title>
        <authorList>
            <person name="Xing P."/>
        </authorList>
    </citation>
    <scope>NUCLEOTIDE SEQUENCE [LARGE SCALE GENOMIC DNA]</scope>
    <source>
        <strain evidence="3">xg18</strain>
    </source>
</reference>
<dbReference type="AlphaFoldDB" id="A0A364NHW5"/>